<reference evidence="6 7" key="1">
    <citation type="submission" date="2017-07" db="EMBL/GenBank/DDBJ databases">
        <title>Draft Genome Sequences of Select Purple Nonsulfur Bacteria.</title>
        <authorList>
            <person name="Lasarre B."/>
            <person name="Mckinlay J.B."/>
        </authorList>
    </citation>
    <scope>NUCLEOTIDE SEQUENCE [LARGE SCALE GENOMIC DNA]</scope>
    <source>
        <strain evidence="6 7">DSM 5909</strain>
    </source>
</reference>
<sequence length="540" mass="56676">MLPATARAAATDAAAEASAATPADGPVVTTDTGKVRGTAGGGVREFKGIPYAEPPVGMLRFAPPRQALPWRGVREATRYGNACPQVSRYGLTQASDTEDCLTLNITLPDTGATPGPRQKKKPVIVWIHGGAFVGGSSALYPLATMATAGDVVVVSFNYRLGVLGFMPHPAFPASHNGGFGLEDQRLAMRWVKRNIAAFGGDPDNITVAGESAGAASICMHLIAPKETEGLFRRAIVQSGGCAHPLREVAAAATAVGDKVAEKVGCGDKAGADKSAALACLRKAKVTDLLAAAAEVGGADLMAFSPVYGTKTVPMQSFEALRQGRFVKVPVLNGGDAEELRLYVAYDVQAGAKITAESYPDDLKAVYADTTPTVLKDYPVTAYSSAPTALGSVMSDFSPKVGLNNCIYLEAGKLMRKHVPVYEYVFGDPAAPPVTPDPGFEMGPVHSSELPYQFPHFDNTTKLAGPDLAPPSQKLADQMMAYWTSFARTGIPVAAGSPAWPRYTAETAVMNLTPGHVGPFDASAAHKCGFWKPLYPGFLTQ</sequence>
<accession>A0A327L0M9</accession>
<evidence type="ECO:0000256" key="3">
    <source>
        <dbReference type="RuleBase" id="RU361235"/>
    </source>
</evidence>
<dbReference type="PROSITE" id="PS00122">
    <property type="entry name" value="CARBOXYLESTERASE_B_1"/>
    <property type="match status" value="1"/>
</dbReference>
<keyword evidence="2 3" id="KW-0378">Hydrolase</keyword>
<gene>
    <name evidence="6" type="ORF">CH341_11785</name>
</gene>
<dbReference type="Proteomes" id="UP000249130">
    <property type="component" value="Unassembled WGS sequence"/>
</dbReference>
<feature type="domain" description="Carboxylesterase type B" evidence="5">
    <location>
        <begin position="25"/>
        <end position="530"/>
    </location>
</feature>
<organism evidence="6 7">
    <name type="scientific">Rhodoplanes roseus</name>
    <dbReference type="NCBI Taxonomy" id="29409"/>
    <lineage>
        <taxon>Bacteria</taxon>
        <taxon>Pseudomonadati</taxon>
        <taxon>Pseudomonadota</taxon>
        <taxon>Alphaproteobacteria</taxon>
        <taxon>Hyphomicrobiales</taxon>
        <taxon>Nitrobacteraceae</taxon>
        <taxon>Rhodoplanes</taxon>
    </lineage>
</organism>
<keyword evidence="7" id="KW-1185">Reference proteome</keyword>
<evidence type="ECO:0000256" key="1">
    <source>
        <dbReference type="ARBA" id="ARBA00005964"/>
    </source>
</evidence>
<comment type="similarity">
    <text evidence="1 3">Belongs to the type-B carboxylesterase/lipase family.</text>
</comment>
<proteinExistence type="inferred from homology"/>
<dbReference type="Gene3D" id="3.40.50.1820">
    <property type="entry name" value="alpha/beta hydrolase"/>
    <property type="match status" value="1"/>
</dbReference>
<evidence type="ECO:0000313" key="6">
    <source>
        <dbReference type="EMBL" id="RAI43947.1"/>
    </source>
</evidence>
<comment type="caution">
    <text evidence="6">The sequence shown here is derived from an EMBL/GenBank/DDBJ whole genome shotgun (WGS) entry which is preliminary data.</text>
</comment>
<dbReference type="InterPro" id="IPR019826">
    <property type="entry name" value="Carboxylesterase_B_AS"/>
</dbReference>
<dbReference type="InterPro" id="IPR050654">
    <property type="entry name" value="AChE-related_enzymes"/>
</dbReference>
<feature type="compositionally biased region" description="Low complexity" evidence="4">
    <location>
        <begin position="1"/>
        <end position="23"/>
    </location>
</feature>
<evidence type="ECO:0000259" key="5">
    <source>
        <dbReference type="Pfam" id="PF00135"/>
    </source>
</evidence>
<dbReference type="Pfam" id="PF00135">
    <property type="entry name" value="COesterase"/>
    <property type="match status" value="1"/>
</dbReference>
<name>A0A327L0M9_9BRAD</name>
<feature type="region of interest" description="Disordered" evidence="4">
    <location>
        <begin position="1"/>
        <end position="39"/>
    </location>
</feature>
<evidence type="ECO:0000256" key="4">
    <source>
        <dbReference type="SAM" id="MobiDB-lite"/>
    </source>
</evidence>
<dbReference type="GO" id="GO:0052689">
    <property type="term" value="F:carboxylic ester hydrolase activity"/>
    <property type="evidence" value="ECO:0007669"/>
    <property type="project" value="TreeGrafter"/>
</dbReference>
<dbReference type="OrthoDB" id="9775851at2"/>
<evidence type="ECO:0000313" key="7">
    <source>
        <dbReference type="Proteomes" id="UP000249130"/>
    </source>
</evidence>
<dbReference type="AlphaFoldDB" id="A0A327L0M9"/>
<protein>
    <recommendedName>
        <fullName evidence="3">Carboxylic ester hydrolase</fullName>
        <ecNumber evidence="3">3.1.1.-</ecNumber>
    </recommendedName>
</protein>
<dbReference type="SUPFAM" id="SSF53474">
    <property type="entry name" value="alpha/beta-Hydrolases"/>
    <property type="match status" value="1"/>
</dbReference>
<dbReference type="PANTHER" id="PTHR43918">
    <property type="entry name" value="ACETYLCHOLINESTERASE"/>
    <property type="match status" value="1"/>
</dbReference>
<evidence type="ECO:0000256" key="2">
    <source>
        <dbReference type="ARBA" id="ARBA00022801"/>
    </source>
</evidence>
<dbReference type="EMBL" id="NPEX01000064">
    <property type="protein sequence ID" value="RAI43947.1"/>
    <property type="molecule type" value="Genomic_DNA"/>
</dbReference>
<dbReference type="InterPro" id="IPR029058">
    <property type="entry name" value="AB_hydrolase_fold"/>
</dbReference>
<dbReference type="PANTHER" id="PTHR43918:SF4">
    <property type="entry name" value="CARBOXYLIC ESTER HYDROLASE"/>
    <property type="match status" value="1"/>
</dbReference>
<dbReference type="InterPro" id="IPR002018">
    <property type="entry name" value="CarbesteraseB"/>
</dbReference>
<dbReference type="EC" id="3.1.1.-" evidence="3"/>